<feature type="domain" description="C-methyltransferase" evidence="2">
    <location>
        <begin position="401"/>
        <end position="548"/>
    </location>
</feature>
<dbReference type="InterPro" id="IPR013691">
    <property type="entry name" value="MeTrfase_14"/>
</dbReference>
<feature type="domain" description="Methyltransferase putative zinc binding" evidence="1">
    <location>
        <begin position="130"/>
        <end position="191"/>
    </location>
</feature>
<dbReference type="PANTHER" id="PTHR43861">
    <property type="entry name" value="TRANS-ACONITATE 2-METHYLTRANSFERASE-RELATED"/>
    <property type="match status" value="1"/>
</dbReference>
<evidence type="ECO:0008006" key="4">
    <source>
        <dbReference type="Google" id="ProtNLM"/>
    </source>
</evidence>
<gene>
    <name evidence="3" type="ORF">HAKA00212_LOCUS26290</name>
</gene>
<dbReference type="InterPro" id="IPR029063">
    <property type="entry name" value="SAM-dependent_MTases_sf"/>
</dbReference>
<name>A0A7S4DK14_HETAK</name>
<dbReference type="Pfam" id="PF08421">
    <property type="entry name" value="Methyltransf_13"/>
    <property type="match status" value="1"/>
</dbReference>
<accession>A0A7S4DK14</accession>
<dbReference type="Pfam" id="PF13489">
    <property type="entry name" value="Methyltransf_23"/>
    <property type="match status" value="1"/>
</dbReference>
<reference evidence="3" key="1">
    <citation type="submission" date="2021-01" db="EMBL/GenBank/DDBJ databases">
        <authorList>
            <person name="Corre E."/>
            <person name="Pelletier E."/>
            <person name="Niang G."/>
            <person name="Scheremetjew M."/>
            <person name="Finn R."/>
            <person name="Kale V."/>
            <person name="Holt S."/>
            <person name="Cochrane G."/>
            <person name="Meng A."/>
            <person name="Brown T."/>
            <person name="Cohen L."/>
        </authorList>
    </citation>
    <scope>NUCLEOTIDE SEQUENCE</scope>
    <source>
        <strain evidence="3">CCMP3107</strain>
    </source>
</reference>
<evidence type="ECO:0000313" key="3">
    <source>
        <dbReference type="EMBL" id="CAE0653786.1"/>
    </source>
</evidence>
<dbReference type="InterPro" id="IPR038576">
    <property type="entry name" value="Methyltransf_Zn-bd_dom_put_sf"/>
</dbReference>
<dbReference type="Gene3D" id="3.40.50.150">
    <property type="entry name" value="Vaccinia Virus protein VP39"/>
    <property type="match status" value="1"/>
</dbReference>
<dbReference type="SUPFAM" id="SSF53335">
    <property type="entry name" value="S-adenosyl-L-methionine-dependent methyltransferases"/>
    <property type="match status" value="1"/>
</dbReference>
<dbReference type="InterPro" id="IPR013630">
    <property type="entry name" value="Methyltransf_Zn-bd_dom_put"/>
</dbReference>
<dbReference type="EMBL" id="HBIU01060818">
    <property type="protein sequence ID" value="CAE0653786.1"/>
    <property type="molecule type" value="Transcribed_RNA"/>
</dbReference>
<dbReference type="AlphaFoldDB" id="A0A7S4DK14"/>
<evidence type="ECO:0000259" key="2">
    <source>
        <dbReference type="Pfam" id="PF08484"/>
    </source>
</evidence>
<dbReference type="Gene3D" id="3.40.50.720">
    <property type="entry name" value="NAD(P)-binding Rossmann-like Domain"/>
    <property type="match status" value="1"/>
</dbReference>
<organism evidence="3">
    <name type="scientific">Heterosigma akashiwo</name>
    <name type="common">Chromophytic alga</name>
    <name type="synonym">Heterosigma carterae</name>
    <dbReference type="NCBI Taxonomy" id="2829"/>
    <lineage>
        <taxon>Eukaryota</taxon>
        <taxon>Sar</taxon>
        <taxon>Stramenopiles</taxon>
        <taxon>Ochrophyta</taxon>
        <taxon>Raphidophyceae</taxon>
        <taxon>Chattonellales</taxon>
        <taxon>Chattonellaceae</taxon>
        <taxon>Heterosigma</taxon>
    </lineage>
</organism>
<protein>
    <recommendedName>
        <fullName evidence="4">Methyltransferase domain-containing protein</fullName>
    </recommendedName>
</protein>
<evidence type="ECO:0000259" key="1">
    <source>
        <dbReference type="Pfam" id="PF08421"/>
    </source>
</evidence>
<sequence length="861" mass="97154">MSPQDMRSFLTLDDLVRAFKVLLEVGQSQHYKIWNLSSFSASVLKVAATISSITGATLHIPDEAIPQLKTLKNKTRGFTLNTQSFQAHFNFSFVGNLMSALEAFDNNVPDSITPKGPHVHCPDAFNTIACPVCGSKNHQVVLDLGSQPLANDFNSDPSTSYASERFPLKLVRCKTCNHYHLTNTADRDGLFNKYLYQSGTSSTLSDYFEWLAWKVINSSNVEKGAVLDIACNDGSQLDHFKAHGWKTFGVDPAANLVALARANGHTVKTGFWPLKFPELPKRESLTAITAQNVLAHVPDVVAFLKGCARVMGPKTQLYVQTSQCNMHQLAQFDTVYHEHISFFTGHSFLYASILSGLQITAFETTPIHGESCLITMQLDRSNRKIKIQDLSDKDRLLLLSTDSLKARLLKEEADGLTSNFFAEQFSARALSVKEWIWTELKLFKSAGWHVGAYGAAAKGMVLLHYILDGQGDGNSLIDFVLDDAVLKQGTFCPGTKIPVLPTNSIKSLKTRPIALLVFAWNFFDEISQKVREELHGRHQQVTFVIPFPSTKVICMDINTGALTVLRQIPYSPTKVPNPLQKSARKKAVMVTHQRNEELLMPYFIIQHAPMFDYVFLIDFESTDKSLEIIDRFAPPSWQVVPSMQGKVFDAEITDQQVEAIEKKFPSDWVIALTTTEFLVQPDLRNMLFNLEKKHEGPTIAQIPIITMVGNDSSELTCYKPLPQQRHQYAIGANPDELWRYLHKETSEIYKYLPGRHQYEGRGAQMMNHDAFIMKWAWTPWPEVRDRKMKVGETIPSSDVLSKRGFQHTSRLNNLTAVKEERQMILHKFQLADLCSTANINHHNRQHLTLQRTFHGVFGHCP</sequence>
<dbReference type="Pfam" id="PF08484">
    <property type="entry name" value="Methyltransf_14"/>
    <property type="match status" value="1"/>
</dbReference>
<proteinExistence type="predicted"/>
<dbReference type="PANTHER" id="PTHR43861:SF5">
    <property type="entry name" value="BLL5978 PROTEIN"/>
    <property type="match status" value="1"/>
</dbReference>
<dbReference type="Gene3D" id="6.20.50.110">
    <property type="entry name" value="Methyltransferase, zinc-binding domain"/>
    <property type="match status" value="1"/>
</dbReference>